<evidence type="ECO:0000256" key="1">
    <source>
        <dbReference type="PROSITE-ProRule" id="PRU00529"/>
    </source>
</evidence>
<dbReference type="InterPro" id="IPR040183">
    <property type="entry name" value="THUMPD1-like"/>
</dbReference>
<sequence>MGKRGWKGGSSGYKVKKQRCGSLLEPGQYGIYASCNRGREMKAAKELRVILNEKFKELYPEESKQLLTDAENSEDEEESVEDAIQKELTAIHREDKMNKNQQVITEVPISVESLLFFHMKKPIVPSEFAHRICQSIYDSKVKNSRFVQRLTPIDKSCNGDLEEFIKMATPILKESIKPGMSYSVNMTRRNFTNIERDDFMAEISKILPESELHYKNADKMIHVYCFKNNIGISVTDYDSFDDLCKFNLQQIFDKSNGYLDIKKAVPEKEVSMKVEKVSEEVPQKKAPEKPQAKA</sequence>
<dbReference type="Gene3D" id="3.30.2300.10">
    <property type="entry name" value="THUMP superfamily"/>
    <property type="match status" value="1"/>
</dbReference>
<name>A0A875SAT7_EENNA</name>
<protein>
    <recommendedName>
        <fullName evidence="3">THUMP domain-containing protein</fullName>
    </recommendedName>
</protein>
<reference evidence="4" key="1">
    <citation type="submission" date="2020-10" db="EMBL/GenBank/DDBJ databases">
        <authorList>
            <person name="Roach M.J.R."/>
        </authorList>
    </citation>
    <scope>NUCLEOTIDE SEQUENCE</scope>
    <source>
        <strain evidence="4">CBS 1945</strain>
    </source>
</reference>
<keyword evidence="5" id="KW-1185">Reference proteome</keyword>
<evidence type="ECO:0000313" key="4">
    <source>
        <dbReference type="EMBL" id="QPG76679.1"/>
    </source>
</evidence>
<dbReference type="PANTHER" id="PTHR13452">
    <property type="entry name" value="THUMP DOMAIN CONTAINING PROTEIN 1-RELATED"/>
    <property type="match status" value="1"/>
</dbReference>
<dbReference type="Proteomes" id="UP000662931">
    <property type="component" value="Chromosome 4"/>
</dbReference>
<dbReference type="RefSeq" id="XP_038780244.1">
    <property type="nucleotide sequence ID" value="XM_038924316.1"/>
</dbReference>
<dbReference type="PANTHER" id="PTHR13452:SF10">
    <property type="entry name" value="THUMP DOMAIN-CONTAINING PROTEIN 1"/>
    <property type="match status" value="1"/>
</dbReference>
<dbReference type="GeneID" id="62197473"/>
<dbReference type="GO" id="GO:0006400">
    <property type="term" value="P:tRNA modification"/>
    <property type="evidence" value="ECO:0007669"/>
    <property type="project" value="InterPro"/>
</dbReference>
<dbReference type="Pfam" id="PF02926">
    <property type="entry name" value="THUMP"/>
    <property type="match status" value="1"/>
</dbReference>
<evidence type="ECO:0000256" key="2">
    <source>
        <dbReference type="SAM" id="MobiDB-lite"/>
    </source>
</evidence>
<feature type="region of interest" description="Disordered" evidence="2">
    <location>
        <begin position="270"/>
        <end position="294"/>
    </location>
</feature>
<dbReference type="OrthoDB" id="367221at2759"/>
<accession>A0A875SAT7</accession>
<keyword evidence="1" id="KW-0694">RNA-binding</keyword>
<dbReference type="AlphaFoldDB" id="A0A875SAT7"/>
<evidence type="ECO:0000313" key="5">
    <source>
        <dbReference type="Proteomes" id="UP000662931"/>
    </source>
</evidence>
<dbReference type="EMBL" id="CP064815">
    <property type="protein sequence ID" value="QPG76679.1"/>
    <property type="molecule type" value="Genomic_DNA"/>
</dbReference>
<dbReference type="InterPro" id="IPR004114">
    <property type="entry name" value="THUMP_dom"/>
</dbReference>
<dbReference type="GO" id="GO:0003723">
    <property type="term" value="F:RNA binding"/>
    <property type="evidence" value="ECO:0007669"/>
    <property type="project" value="UniProtKB-UniRule"/>
</dbReference>
<evidence type="ECO:0000259" key="3">
    <source>
        <dbReference type="PROSITE" id="PS51165"/>
    </source>
</evidence>
<proteinExistence type="predicted"/>
<dbReference type="SUPFAM" id="SSF143437">
    <property type="entry name" value="THUMP domain-like"/>
    <property type="match status" value="1"/>
</dbReference>
<dbReference type="KEGG" id="bnn:FOA43_004073"/>
<dbReference type="PROSITE" id="PS51165">
    <property type="entry name" value="THUMP"/>
    <property type="match status" value="1"/>
</dbReference>
<dbReference type="CDD" id="cd11717">
    <property type="entry name" value="THUMP_THUMPD1_like"/>
    <property type="match status" value="1"/>
</dbReference>
<organism evidence="4 5">
    <name type="scientific">Eeniella nana</name>
    <name type="common">Yeast</name>
    <name type="synonym">Brettanomyces nanus</name>
    <dbReference type="NCBI Taxonomy" id="13502"/>
    <lineage>
        <taxon>Eukaryota</taxon>
        <taxon>Fungi</taxon>
        <taxon>Dikarya</taxon>
        <taxon>Ascomycota</taxon>
        <taxon>Saccharomycotina</taxon>
        <taxon>Pichiomycetes</taxon>
        <taxon>Pichiales</taxon>
        <taxon>Pichiaceae</taxon>
        <taxon>Brettanomyces</taxon>
    </lineage>
</organism>
<feature type="domain" description="THUMP" evidence="3">
    <location>
        <begin position="135"/>
        <end position="236"/>
    </location>
</feature>
<gene>
    <name evidence="4" type="ORF">FOA43_004073</name>
</gene>